<accession>A0A0F3GVC6</accession>
<dbReference type="AlphaFoldDB" id="A0A0F3GVC6"/>
<comment type="cofactor">
    <cofactor evidence="2">
        <name>thiamine diphosphate</name>
        <dbReference type="ChEBI" id="CHEBI:58937"/>
    </cofactor>
</comment>
<keyword evidence="11" id="KW-0560">Oxidoreductase</keyword>
<feature type="domain" description="Transketolase-like C-terminal" evidence="10">
    <location>
        <begin position="51"/>
        <end position="163"/>
    </location>
</feature>
<evidence type="ECO:0000256" key="9">
    <source>
        <dbReference type="ARBA" id="ARBA00023052"/>
    </source>
</evidence>
<dbReference type="GO" id="GO:0004802">
    <property type="term" value="F:transketolase activity"/>
    <property type="evidence" value="ECO:0007669"/>
    <property type="project" value="UniProtKB-EC"/>
</dbReference>
<comment type="subunit">
    <text evidence="4">Homodimer.</text>
</comment>
<dbReference type="Proteomes" id="UP000033423">
    <property type="component" value="Unassembled WGS sequence"/>
</dbReference>
<evidence type="ECO:0000256" key="6">
    <source>
        <dbReference type="ARBA" id="ARBA00022679"/>
    </source>
</evidence>
<keyword evidence="8" id="KW-0460">Magnesium</keyword>
<evidence type="ECO:0000256" key="5">
    <source>
        <dbReference type="ARBA" id="ARBA00013152"/>
    </source>
</evidence>
<dbReference type="GO" id="GO:0046872">
    <property type="term" value="F:metal ion binding"/>
    <property type="evidence" value="ECO:0007669"/>
    <property type="project" value="UniProtKB-KW"/>
</dbReference>
<evidence type="ECO:0000256" key="3">
    <source>
        <dbReference type="ARBA" id="ARBA00007131"/>
    </source>
</evidence>
<dbReference type="InterPro" id="IPR029061">
    <property type="entry name" value="THDP-binding"/>
</dbReference>
<comment type="similarity">
    <text evidence="3">Belongs to the transketolase family.</text>
</comment>
<dbReference type="PANTHER" id="PTHR43522">
    <property type="entry name" value="TRANSKETOLASE"/>
    <property type="match status" value="1"/>
</dbReference>
<dbReference type="EMBL" id="LACI01001355">
    <property type="protein sequence ID" value="KJU84638.1"/>
    <property type="molecule type" value="Genomic_DNA"/>
</dbReference>
<dbReference type="InterPro" id="IPR033247">
    <property type="entry name" value="Transketolase_fam"/>
</dbReference>
<protein>
    <recommendedName>
        <fullName evidence="5">transketolase</fullName>
        <ecNumber evidence="5">2.2.1.1</ecNumber>
    </recommendedName>
</protein>
<reference evidence="11 12" key="1">
    <citation type="submission" date="2015-02" db="EMBL/GenBank/DDBJ databases">
        <title>Single-cell genomics of uncultivated deep-branching MTB reveals a conserved set of magnetosome genes.</title>
        <authorList>
            <person name="Kolinko S."/>
            <person name="Richter M."/>
            <person name="Glockner F.O."/>
            <person name="Brachmann A."/>
            <person name="Schuler D."/>
        </authorList>
    </citation>
    <scope>NUCLEOTIDE SEQUENCE [LARGE SCALE GENOMIC DNA]</scope>
    <source>
        <strain evidence="11">TM-1</strain>
    </source>
</reference>
<evidence type="ECO:0000256" key="7">
    <source>
        <dbReference type="ARBA" id="ARBA00022723"/>
    </source>
</evidence>
<dbReference type="InterPro" id="IPR009014">
    <property type="entry name" value="Transketo_C/PFOR_II"/>
</dbReference>
<evidence type="ECO:0000313" key="12">
    <source>
        <dbReference type="Proteomes" id="UP000033423"/>
    </source>
</evidence>
<proteinExistence type="inferred from homology"/>
<evidence type="ECO:0000259" key="10">
    <source>
        <dbReference type="Pfam" id="PF22613"/>
    </source>
</evidence>
<keyword evidence="6" id="KW-0808">Transferase</keyword>
<dbReference type="InterPro" id="IPR055152">
    <property type="entry name" value="Transketolase-like_C_2"/>
</dbReference>
<dbReference type="GO" id="GO:0016491">
    <property type="term" value="F:oxidoreductase activity"/>
    <property type="evidence" value="ECO:0007669"/>
    <property type="project" value="UniProtKB-KW"/>
</dbReference>
<evidence type="ECO:0000256" key="4">
    <source>
        <dbReference type="ARBA" id="ARBA00011738"/>
    </source>
</evidence>
<organism evidence="11 12">
    <name type="scientific">Candidatus Magnetobacterium bavaricum</name>
    <dbReference type="NCBI Taxonomy" id="29290"/>
    <lineage>
        <taxon>Bacteria</taxon>
        <taxon>Pseudomonadati</taxon>
        <taxon>Nitrospirota</taxon>
        <taxon>Thermodesulfovibrionia</taxon>
        <taxon>Thermodesulfovibrionales</taxon>
        <taxon>Candidatus Magnetobacteriaceae</taxon>
        <taxon>Candidatus Magnetobacterium</taxon>
    </lineage>
</organism>
<sequence>MIRPADANETVTALRYVLEHKNGPVAFVLTRQAVPVIDRVKYSSHEGLTKGAYVLADSGAPPELILMASGSEVQLAIGAYEQLSKESVAVRVVSVPSFELFEQQSAQYKESVLPVEVERRIAIEAGATLCWYKYVGLKGKMIGIDTFGISAPSKHLFEHFGLTVNNVLKTATELLKG</sequence>
<evidence type="ECO:0000256" key="1">
    <source>
        <dbReference type="ARBA" id="ARBA00001946"/>
    </source>
</evidence>
<dbReference type="EC" id="2.2.1.1" evidence="5"/>
<dbReference type="Gene3D" id="3.40.50.920">
    <property type="match status" value="1"/>
</dbReference>
<keyword evidence="7" id="KW-0479">Metal-binding</keyword>
<evidence type="ECO:0000313" key="11">
    <source>
        <dbReference type="EMBL" id="KJU84638.1"/>
    </source>
</evidence>
<dbReference type="FunFam" id="3.40.50.920:FF:000003">
    <property type="entry name" value="Transketolase"/>
    <property type="match status" value="1"/>
</dbReference>
<comment type="cofactor">
    <cofactor evidence="1">
        <name>Mg(2+)</name>
        <dbReference type="ChEBI" id="CHEBI:18420"/>
    </cofactor>
</comment>
<dbReference type="PATRIC" id="fig|29290.4.peg.4195"/>
<comment type="caution">
    <text evidence="11">The sequence shown here is derived from an EMBL/GenBank/DDBJ whole genome shotgun (WGS) entry which is preliminary data.</text>
</comment>
<name>A0A0F3GVC6_9BACT</name>
<evidence type="ECO:0000256" key="2">
    <source>
        <dbReference type="ARBA" id="ARBA00001964"/>
    </source>
</evidence>
<dbReference type="PANTHER" id="PTHR43522:SF2">
    <property type="entry name" value="TRANSKETOLASE 1-RELATED"/>
    <property type="match status" value="1"/>
</dbReference>
<gene>
    <name evidence="11" type="ORF">MBAV_003170</name>
</gene>
<dbReference type="GO" id="GO:0005829">
    <property type="term" value="C:cytosol"/>
    <property type="evidence" value="ECO:0007669"/>
    <property type="project" value="TreeGrafter"/>
</dbReference>
<keyword evidence="12" id="KW-1185">Reference proteome</keyword>
<dbReference type="GO" id="GO:0006098">
    <property type="term" value="P:pentose-phosphate shunt"/>
    <property type="evidence" value="ECO:0007669"/>
    <property type="project" value="TreeGrafter"/>
</dbReference>
<dbReference type="Gene3D" id="3.40.50.970">
    <property type="match status" value="1"/>
</dbReference>
<keyword evidence="9" id="KW-0786">Thiamine pyrophosphate</keyword>
<dbReference type="SUPFAM" id="SSF52518">
    <property type="entry name" value="Thiamin diphosphate-binding fold (THDP-binding)"/>
    <property type="match status" value="1"/>
</dbReference>
<dbReference type="SUPFAM" id="SSF52922">
    <property type="entry name" value="TK C-terminal domain-like"/>
    <property type="match status" value="1"/>
</dbReference>
<dbReference type="Pfam" id="PF22613">
    <property type="entry name" value="Transketolase_C_1"/>
    <property type="match status" value="1"/>
</dbReference>
<evidence type="ECO:0000256" key="8">
    <source>
        <dbReference type="ARBA" id="ARBA00022842"/>
    </source>
</evidence>